<reference evidence="5 6" key="1">
    <citation type="submission" date="2018-12" db="EMBL/GenBank/DDBJ databases">
        <title>Alloscrdovia theropitheci sp. nov: a novel taxon from the feces of the bleeding-herat monkey (Theropithecus geleda).</title>
        <authorList>
            <person name="Modesto M."/>
        </authorList>
    </citation>
    <scope>NUCLEOTIDE SEQUENCE [LARGE SCALE GENOMIC DNA]</scope>
    <source>
        <strain evidence="5 6">GLDI4/2</strain>
    </source>
</reference>
<feature type="domain" description="Fibronectin type III-like" evidence="4">
    <location>
        <begin position="428"/>
        <end position="506"/>
    </location>
</feature>
<dbReference type="InterPro" id="IPR001764">
    <property type="entry name" value="Glyco_hydro_3_N"/>
</dbReference>
<dbReference type="SUPFAM" id="SSF51445">
    <property type="entry name" value="(Trans)glycosidases"/>
    <property type="match status" value="1"/>
</dbReference>
<dbReference type="Gene3D" id="2.60.40.10">
    <property type="entry name" value="Immunoglobulins"/>
    <property type="match status" value="1"/>
</dbReference>
<dbReference type="Proteomes" id="UP000291289">
    <property type="component" value="Unassembled WGS sequence"/>
</dbReference>
<keyword evidence="6" id="KW-1185">Reference proteome</keyword>
<dbReference type="Gene3D" id="3.40.50.1700">
    <property type="entry name" value="Glycoside hydrolase family 3 C-terminal domain"/>
    <property type="match status" value="1"/>
</dbReference>
<dbReference type="PANTHER" id="PTHR42715:SF10">
    <property type="entry name" value="BETA-GLUCOSIDASE"/>
    <property type="match status" value="1"/>
</dbReference>
<dbReference type="InterPro" id="IPR050288">
    <property type="entry name" value="Cellulose_deg_GH3"/>
</dbReference>
<evidence type="ECO:0000313" key="6">
    <source>
        <dbReference type="Proteomes" id="UP000291289"/>
    </source>
</evidence>
<dbReference type="GO" id="GO:0005975">
    <property type="term" value="P:carbohydrate metabolic process"/>
    <property type="evidence" value="ECO:0007669"/>
    <property type="project" value="InterPro"/>
</dbReference>
<dbReference type="Pfam" id="PF00933">
    <property type="entry name" value="Glyco_hydro_3"/>
    <property type="match status" value="1"/>
</dbReference>
<dbReference type="PRINTS" id="PR00133">
    <property type="entry name" value="GLHYDRLASE3"/>
</dbReference>
<dbReference type="SUPFAM" id="SSF52279">
    <property type="entry name" value="Beta-D-glucan exohydrolase, C-terminal domain"/>
    <property type="match status" value="1"/>
</dbReference>
<dbReference type="PANTHER" id="PTHR42715">
    <property type="entry name" value="BETA-GLUCOSIDASE"/>
    <property type="match status" value="1"/>
</dbReference>
<comment type="similarity">
    <text evidence="1">Belongs to the glycosyl hydrolase 3 family.</text>
</comment>
<dbReference type="InterPro" id="IPR017853">
    <property type="entry name" value="GH"/>
</dbReference>
<dbReference type="RefSeq" id="WP_131284293.1">
    <property type="nucleotide sequence ID" value="NZ_RXLP01000021.1"/>
</dbReference>
<accession>A0A4R0QP89</accession>
<evidence type="ECO:0000256" key="2">
    <source>
        <dbReference type="ARBA" id="ARBA00022801"/>
    </source>
</evidence>
<dbReference type="InterPro" id="IPR026891">
    <property type="entry name" value="Fn3-like"/>
</dbReference>
<dbReference type="InterPro" id="IPR036962">
    <property type="entry name" value="Glyco_hydro_3_N_sf"/>
</dbReference>
<keyword evidence="3" id="KW-0812">Transmembrane</keyword>
<name>A0A4R0QP89_9BIFI</name>
<dbReference type="InterPro" id="IPR002772">
    <property type="entry name" value="Glyco_hydro_3_C"/>
</dbReference>
<dbReference type="Gene3D" id="3.20.20.300">
    <property type="entry name" value="Glycoside hydrolase, family 3, N-terminal domain"/>
    <property type="match status" value="1"/>
</dbReference>
<dbReference type="SMART" id="SM01217">
    <property type="entry name" value="Fn3_like"/>
    <property type="match status" value="1"/>
</dbReference>
<evidence type="ECO:0000313" key="5">
    <source>
        <dbReference type="EMBL" id="TCD54042.1"/>
    </source>
</evidence>
<keyword evidence="3" id="KW-0472">Membrane</keyword>
<dbReference type="OrthoDB" id="3187562at2"/>
<evidence type="ECO:0000256" key="3">
    <source>
        <dbReference type="SAM" id="Phobius"/>
    </source>
</evidence>
<dbReference type="Pfam" id="PF01915">
    <property type="entry name" value="Glyco_hydro_3_C"/>
    <property type="match status" value="1"/>
</dbReference>
<feature type="transmembrane region" description="Helical" evidence="3">
    <location>
        <begin position="980"/>
        <end position="1004"/>
    </location>
</feature>
<protein>
    <submittedName>
        <fullName evidence="5">Beta-glucosidase</fullName>
    </submittedName>
</protein>
<evidence type="ECO:0000256" key="1">
    <source>
        <dbReference type="ARBA" id="ARBA00005336"/>
    </source>
</evidence>
<keyword evidence="2" id="KW-0378">Hydrolase</keyword>
<gene>
    <name evidence="5" type="ORF">EJ419_05115</name>
</gene>
<organism evidence="5 6">
    <name type="scientific">Alloscardovia theropitheci</name>
    <dbReference type="NCBI Taxonomy" id="2496842"/>
    <lineage>
        <taxon>Bacteria</taxon>
        <taxon>Bacillati</taxon>
        <taxon>Actinomycetota</taxon>
        <taxon>Actinomycetes</taxon>
        <taxon>Bifidobacteriales</taxon>
        <taxon>Bifidobacteriaceae</taxon>
        <taxon>Alloscardovia</taxon>
    </lineage>
</organism>
<dbReference type="InterPro" id="IPR013783">
    <property type="entry name" value="Ig-like_fold"/>
</dbReference>
<dbReference type="EMBL" id="RXLP01000021">
    <property type="protein sequence ID" value="TCD54042.1"/>
    <property type="molecule type" value="Genomic_DNA"/>
</dbReference>
<comment type="caution">
    <text evidence="5">The sequence shown here is derived from an EMBL/GenBank/DDBJ whole genome shotgun (WGS) entry which is preliminary data.</text>
</comment>
<evidence type="ECO:0000259" key="4">
    <source>
        <dbReference type="SMART" id="SM01217"/>
    </source>
</evidence>
<dbReference type="InterPro" id="IPR036881">
    <property type="entry name" value="Glyco_hydro_3_C_sf"/>
</dbReference>
<dbReference type="AlphaFoldDB" id="A0A4R0QP89"/>
<keyword evidence="3" id="KW-1133">Transmembrane helix</keyword>
<sequence length="1041" mass="114748">MSTHNSRVKWRVGRVVKTTVSVVVAAAFAGGATVMANFQSNKMIGSLLGLYSSSIDNAHAKTQGLDLNYYKPEHTRENIKAAEQDLANRITGEGTVLLKNDDSTLPIKKGTTVSFFSINSGTRQASGSAMMSAAGGLLGGSGNSLKNIFENAGISVNDILWNYYNSDETKGYGLAAGSVEFGDAEDFRINEVPLSVMQKKDGLLKSAQGTMPIFVWSRVAGEGRDMPRSMYNHADNDTDKKRSYLEPDTTERELLQYLNDNFDSVTVLVKSNAALQLDWIKDYPHIKSVVLAQSLNNGVGKVFSGQINPSGKTVDTFEANALQSPAAQNFGDFEYVDKNGKFTNYNYVSYKEGIYVGYRYYETRYFDKVSGQGNAGDYDYNQQVVYPFGYGLSYTTFNHSNFTLEQGDDKNLTAHVTITNTGDVSGKDVAQVYMQSPYTDYDKANGVEKSATQLVVIAKSKELKPGESETLSLTISKELMKAYDARGARTYILDAGDYLFTDASNAHTATNNFLAHAGRTTSDGMTEQGDSSAVAVYTPANTSVDTTTYSTDQLTGEKVTNKFDDAVGDVTYLTRSDWTGTFPTHDGAVGDDGAQTKISTWGNEINGTDGKSYTYSKKASSSLLDKLKSYSSGITDADKLTSAQPVFGKKNGKTLIQMRGLEFDDKAWNDLLDQLTESEYKELIGNSGYGVSAIESINMPFNYEADSASSWVYGAIRFTYPNIMTLAQTYNTELAQEFGKLRADEALLDKAAGLYAPSMNIHRTPFSGRNGEYYSEDAVLTSLMSQPEIQALTDKGIYTYIKHFAFNDQENHRGDRNGQMSIATWLNEQSAREIYLKPFEDNLKLTNTVKYVDNGKIAERSMRATRGIMTSFNRIGATWTGGSYNLITGVARTEWGFNGAIITDNANTGVFMDNTQMIEAGGDIKLLNAKDPTGRSFNVSDPQVYPYARAAAHRYLYTVANSRAMNGAMEGSVFKNTNGMAIMFITIRTILYLLAALLLFLSVWRHLPKTVDRVNARKLAKRERRLERKNARRAARQSARQ</sequence>
<dbReference type="GO" id="GO:0004553">
    <property type="term" value="F:hydrolase activity, hydrolyzing O-glycosyl compounds"/>
    <property type="evidence" value="ECO:0007669"/>
    <property type="project" value="InterPro"/>
</dbReference>
<proteinExistence type="inferred from homology"/>